<evidence type="ECO:0000313" key="2">
    <source>
        <dbReference type="EMBL" id="KAK9753453.1"/>
    </source>
</evidence>
<organism evidence="2 3">
    <name type="scientific">Popillia japonica</name>
    <name type="common">Japanese beetle</name>
    <dbReference type="NCBI Taxonomy" id="7064"/>
    <lineage>
        <taxon>Eukaryota</taxon>
        <taxon>Metazoa</taxon>
        <taxon>Ecdysozoa</taxon>
        <taxon>Arthropoda</taxon>
        <taxon>Hexapoda</taxon>
        <taxon>Insecta</taxon>
        <taxon>Pterygota</taxon>
        <taxon>Neoptera</taxon>
        <taxon>Endopterygota</taxon>
        <taxon>Coleoptera</taxon>
        <taxon>Polyphaga</taxon>
        <taxon>Scarabaeiformia</taxon>
        <taxon>Scarabaeidae</taxon>
        <taxon>Rutelinae</taxon>
        <taxon>Popillia</taxon>
    </lineage>
</organism>
<accession>A0AAW1N2E4</accession>
<dbReference type="EMBL" id="JASPKY010000013">
    <property type="protein sequence ID" value="KAK9753453.1"/>
    <property type="molecule type" value="Genomic_DNA"/>
</dbReference>
<proteinExistence type="predicted"/>
<dbReference type="Proteomes" id="UP001458880">
    <property type="component" value="Unassembled WGS sequence"/>
</dbReference>
<protein>
    <submittedName>
        <fullName evidence="2">Uncharacterized protein</fullName>
    </submittedName>
</protein>
<reference evidence="2 3" key="1">
    <citation type="journal article" date="2024" name="BMC Genomics">
        <title>De novo assembly and annotation of Popillia japonica's genome with initial clues to its potential as an invasive pest.</title>
        <authorList>
            <person name="Cucini C."/>
            <person name="Boschi S."/>
            <person name="Funari R."/>
            <person name="Cardaioli E."/>
            <person name="Iannotti N."/>
            <person name="Marturano G."/>
            <person name="Paoli F."/>
            <person name="Bruttini M."/>
            <person name="Carapelli A."/>
            <person name="Frati F."/>
            <person name="Nardi F."/>
        </authorList>
    </citation>
    <scope>NUCLEOTIDE SEQUENCE [LARGE SCALE GENOMIC DNA]</scope>
    <source>
        <strain evidence="2">DMR45628</strain>
    </source>
</reference>
<evidence type="ECO:0000313" key="3">
    <source>
        <dbReference type="Proteomes" id="UP001458880"/>
    </source>
</evidence>
<keyword evidence="3" id="KW-1185">Reference proteome</keyword>
<gene>
    <name evidence="2" type="ORF">QE152_g1988</name>
</gene>
<comment type="caution">
    <text evidence="2">The sequence shown here is derived from an EMBL/GenBank/DDBJ whole genome shotgun (WGS) entry which is preliminary data.</text>
</comment>
<name>A0AAW1N2E4_POPJA</name>
<sequence>MKKEIHKYLHRNLREKYHYLEIEDICTKMQEMVYYDTQEQNYKRENKLNRLIKQSRSRNQKTDEKVSENMNPPPFVFHKKITNLTNVKFKEDEESLMEKGLKYAIPPKKENLRITGIEI</sequence>
<feature type="region of interest" description="Disordered" evidence="1">
    <location>
        <begin position="52"/>
        <end position="75"/>
    </location>
</feature>
<evidence type="ECO:0000256" key="1">
    <source>
        <dbReference type="SAM" id="MobiDB-lite"/>
    </source>
</evidence>
<dbReference type="AlphaFoldDB" id="A0AAW1N2E4"/>